<evidence type="ECO:0008006" key="3">
    <source>
        <dbReference type="Google" id="ProtNLM"/>
    </source>
</evidence>
<sequence>MYGVVTRNAEELEWSEFDVGFYEVKRVTGEHVDPEPDAVNLVSCFGDTATAETDPHLAPVDAEGRRATKDHSALDWGYVCPSIEHYRDGLFEVIDACVAASDDVRLDEVGFPGPAFCHCEHCDDAFAESESDDREAWRASVVTSFVAEARERVPGDLYLTVHPDPYPGHLRAHSGVDLDALAAHVDEVVVPLYDTAYATTYWLEALLSGFADRLEGRDVRLGVELYAVDPDVGALAEAADLAGEYAENVYFGYHAGNARAVLRRWDAETREGVEWG</sequence>
<keyword evidence="2" id="KW-1185">Reference proteome</keyword>
<organism evidence="1 2">
    <name type="scientific">Halarchaeum grantii</name>
    <dbReference type="NCBI Taxonomy" id="1193105"/>
    <lineage>
        <taxon>Archaea</taxon>
        <taxon>Methanobacteriati</taxon>
        <taxon>Methanobacteriota</taxon>
        <taxon>Stenosarchaea group</taxon>
        <taxon>Halobacteria</taxon>
        <taxon>Halobacteriales</taxon>
        <taxon>Halobacteriaceae</taxon>
    </lineage>
</organism>
<reference evidence="1 2" key="1">
    <citation type="journal article" date="2019" name="Int. J. Syst. Evol. Microbiol.">
        <title>The Global Catalogue of Microorganisms (GCM) 10K type strain sequencing project: providing services to taxonomists for standard genome sequencing and annotation.</title>
        <authorList>
            <consortium name="The Broad Institute Genomics Platform"/>
            <consortium name="The Broad Institute Genome Sequencing Center for Infectious Disease"/>
            <person name="Wu L."/>
            <person name="Ma J."/>
        </authorList>
    </citation>
    <scope>NUCLEOTIDE SEQUENCE [LARGE SCALE GENOMIC DNA]</scope>
    <source>
        <strain evidence="1 2">JCM 19585</strain>
    </source>
</reference>
<dbReference type="EMBL" id="BMPF01000001">
    <property type="protein sequence ID" value="GGL23928.1"/>
    <property type="molecule type" value="Genomic_DNA"/>
</dbReference>
<gene>
    <name evidence="1" type="ORF">GCM10009037_04260</name>
</gene>
<accession>A0A830EZ24</accession>
<name>A0A830EZ24_9EURY</name>
<protein>
    <recommendedName>
        <fullName evidence="3">Glycoside hydrolase domain protein</fullName>
    </recommendedName>
</protein>
<proteinExistence type="predicted"/>
<dbReference type="RefSeq" id="WP_188877924.1">
    <property type="nucleotide sequence ID" value="NZ_BMPF01000001.1"/>
</dbReference>
<evidence type="ECO:0000313" key="2">
    <source>
        <dbReference type="Proteomes" id="UP000628840"/>
    </source>
</evidence>
<dbReference type="OrthoDB" id="211843at2157"/>
<dbReference type="Proteomes" id="UP000628840">
    <property type="component" value="Unassembled WGS sequence"/>
</dbReference>
<comment type="caution">
    <text evidence="1">The sequence shown here is derived from an EMBL/GenBank/DDBJ whole genome shotgun (WGS) entry which is preliminary data.</text>
</comment>
<dbReference type="AlphaFoldDB" id="A0A830EZ24"/>
<evidence type="ECO:0000313" key="1">
    <source>
        <dbReference type="EMBL" id="GGL23928.1"/>
    </source>
</evidence>